<evidence type="ECO:0000256" key="6">
    <source>
        <dbReference type="ARBA" id="ARBA00023157"/>
    </source>
</evidence>
<keyword evidence="6" id="KW-1015">Disulfide bond</keyword>
<dbReference type="InterPro" id="IPR039417">
    <property type="entry name" value="Peptidase_C1A_papain-like"/>
</dbReference>
<dbReference type="InParanoid" id="W5M9R0"/>
<evidence type="ECO:0000256" key="5">
    <source>
        <dbReference type="ARBA" id="ARBA00023145"/>
    </source>
</evidence>
<dbReference type="Bgee" id="ENSLOCG00000004281">
    <property type="expression patterns" value="Expressed in pharyngeal gill and 7 other cell types or tissues"/>
</dbReference>
<dbReference type="PROSITE" id="PS00139">
    <property type="entry name" value="THIOL_PROTEASE_CYS"/>
    <property type="match status" value="1"/>
</dbReference>
<dbReference type="InterPro" id="IPR000169">
    <property type="entry name" value="Pept_cys_AS"/>
</dbReference>
<dbReference type="CDD" id="cd02248">
    <property type="entry name" value="Peptidase_C1A"/>
    <property type="match status" value="1"/>
</dbReference>
<feature type="signal peptide" evidence="7">
    <location>
        <begin position="1"/>
        <end position="19"/>
    </location>
</feature>
<evidence type="ECO:0000256" key="7">
    <source>
        <dbReference type="SAM" id="SignalP"/>
    </source>
</evidence>
<dbReference type="SMART" id="SM00645">
    <property type="entry name" value="Pept_C1"/>
    <property type="match status" value="1"/>
</dbReference>
<evidence type="ECO:0000313" key="11">
    <source>
        <dbReference type="Proteomes" id="UP000018468"/>
    </source>
</evidence>
<dbReference type="EMBL" id="AHAT01011122">
    <property type="status" value="NOT_ANNOTATED_CDS"/>
    <property type="molecule type" value="Genomic_DNA"/>
</dbReference>
<feature type="chain" id="PRO_5018600218" evidence="7">
    <location>
        <begin position="20"/>
        <end position="344"/>
    </location>
</feature>
<evidence type="ECO:0000256" key="3">
    <source>
        <dbReference type="ARBA" id="ARBA00022801"/>
    </source>
</evidence>
<dbReference type="InterPro" id="IPR000668">
    <property type="entry name" value="Peptidase_C1A_C"/>
</dbReference>
<keyword evidence="7" id="KW-0732">Signal</keyword>
<dbReference type="GO" id="GO:0005615">
    <property type="term" value="C:extracellular space"/>
    <property type="evidence" value="ECO:0000318"/>
    <property type="project" value="GO_Central"/>
</dbReference>
<evidence type="ECO:0000313" key="10">
    <source>
        <dbReference type="Ensembl" id="ENSLOCP00000005119.1"/>
    </source>
</evidence>
<dbReference type="GO" id="GO:0005764">
    <property type="term" value="C:lysosome"/>
    <property type="evidence" value="ECO:0000318"/>
    <property type="project" value="GO_Central"/>
</dbReference>
<evidence type="ECO:0000259" key="8">
    <source>
        <dbReference type="SMART" id="SM00645"/>
    </source>
</evidence>
<evidence type="ECO:0000256" key="4">
    <source>
        <dbReference type="ARBA" id="ARBA00022807"/>
    </source>
</evidence>
<dbReference type="PROSITE" id="PS00639">
    <property type="entry name" value="THIOL_PROTEASE_HIS"/>
    <property type="match status" value="1"/>
</dbReference>
<name>W5M9R0_LEPOC</name>
<dbReference type="PANTHER" id="PTHR12411">
    <property type="entry name" value="CYSTEINE PROTEASE FAMILY C1-RELATED"/>
    <property type="match status" value="1"/>
</dbReference>
<dbReference type="Ensembl" id="ENSLOCT00000005127.1">
    <property type="protein sequence ID" value="ENSLOCP00000005119.1"/>
    <property type="gene ID" value="ENSLOCG00000004281.1"/>
</dbReference>
<dbReference type="SMART" id="SM00848">
    <property type="entry name" value="Inhibitor_I29"/>
    <property type="match status" value="1"/>
</dbReference>
<dbReference type="Pfam" id="PF00112">
    <property type="entry name" value="Peptidase_C1"/>
    <property type="match status" value="1"/>
</dbReference>
<dbReference type="InterPro" id="IPR025661">
    <property type="entry name" value="Pept_asp_AS"/>
</dbReference>
<dbReference type="GO" id="GO:0004197">
    <property type="term" value="F:cysteine-type endopeptidase activity"/>
    <property type="evidence" value="ECO:0000318"/>
    <property type="project" value="GO_Central"/>
</dbReference>
<dbReference type="SUPFAM" id="SSF54001">
    <property type="entry name" value="Cysteine proteinases"/>
    <property type="match status" value="1"/>
</dbReference>
<evidence type="ECO:0000256" key="1">
    <source>
        <dbReference type="ARBA" id="ARBA00008455"/>
    </source>
</evidence>
<reference evidence="10" key="2">
    <citation type="submission" date="2025-08" db="UniProtKB">
        <authorList>
            <consortium name="Ensembl"/>
        </authorList>
    </citation>
    <scope>IDENTIFICATION</scope>
</reference>
<dbReference type="eggNOG" id="KOG1543">
    <property type="taxonomic scope" value="Eukaryota"/>
</dbReference>
<dbReference type="GeneTree" id="ENSGT00940000153321"/>
<keyword evidence="2" id="KW-0645">Protease</keyword>
<reference evidence="10" key="3">
    <citation type="submission" date="2025-09" db="UniProtKB">
        <authorList>
            <consortium name="Ensembl"/>
        </authorList>
    </citation>
    <scope>IDENTIFICATION</scope>
</reference>
<dbReference type="PRINTS" id="PR00705">
    <property type="entry name" value="PAPAIN"/>
</dbReference>
<dbReference type="InterPro" id="IPR038765">
    <property type="entry name" value="Papain-like_cys_pep_sf"/>
</dbReference>
<dbReference type="PROSITE" id="PS00640">
    <property type="entry name" value="THIOL_PROTEASE_ASN"/>
    <property type="match status" value="1"/>
</dbReference>
<sequence>TETKMAALVLLVLFGTAMSSMQPQDPELNSAWNAWKNSHARQYREDEEGYRRKVWEDNLRFIEQHNLEHSQGNHSYTLGMNHFGDLTQQEFNELMTGFSPDESLENTPVSNWTISLRRSPREVDWRNKGYVTKVKNQGACGSCWAFSAVGALEGQHFRKTGKLVSLSEQNLVDCTKNIKYINFGCRGGLMDRAFKYIKDNKGIASDKSYPYTAKDNGGCRYKPGQKAASCRGFKWVPRKNEKALRDAVAVVGPISVALDAGRRTFQFYRSGIYYDRKCSKTINHAVVAVGYGVSLFKSAYRRPTEFWILKNSWGRQWGDKGYIRLARNYGNHCGIANYAVYPIV</sequence>
<keyword evidence="11" id="KW-1185">Reference proteome</keyword>
<evidence type="ECO:0000259" key="9">
    <source>
        <dbReference type="SMART" id="SM00848"/>
    </source>
</evidence>
<dbReference type="Pfam" id="PF08246">
    <property type="entry name" value="Inhibitor_I29"/>
    <property type="match status" value="1"/>
</dbReference>
<keyword evidence="5" id="KW-0865">Zymogen</keyword>
<protein>
    <submittedName>
        <fullName evidence="10">Cathepsin L1-like</fullName>
    </submittedName>
</protein>
<comment type="similarity">
    <text evidence="1">Belongs to the peptidase C1 family.</text>
</comment>
<reference evidence="11" key="1">
    <citation type="submission" date="2011-12" db="EMBL/GenBank/DDBJ databases">
        <title>The Draft Genome of Lepisosteus oculatus.</title>
        <authorList>
            <consortium name="The Broad Institute Genome Assembly &amp; Analysis Group"/>
            <consortium name="Computational R&amp;D Group"/>
            <consortium name="and Sequencing Platform"/>
            <person name="Di Palma F."/>
            <person name="Alfoldi J."/>
            <person name="Johnson J."/>
            <person name="Berlin A."/>
            <person name="Gnerre S."/>
            <person name="Jaffe D."/>
            <person name="MacCallum I."/>
            <person name="Young S."/>
            <person name="Walker B.J."/>
            <person name="Lander E.S."/>
            <person name="Lindblad-Toh K."/>
        </authorList>
    </citation>
    <scope>NUCLEOTIDE SEQUENCE [LARGE SCALE GENOMIC DNA]</scope>
</reference>
<dbReference type="HOGENOM" id="CLU_012184_1_2_1"/>
<evidence type="ECO:0000256" key="2">
    <source>
        <dbReference type="ARBA" id="ARBA00022670"/>
    </source>
</evidence>
<feature type="domain" description="Peptidase C1A papain C-terminal" evidence="8">
    <location>
        <begin position="119"/>
        <end position="343"/>
    </location>
</feature>
<dbReference type="Gene3D" id="3.90.70.10">
    <property type="entry name" value="Cysteine proteinases"/>
    <property type="match status" value="1"/>
</dbReference>
<keyword evidence="4" id="KW-0788">Thiol protease</keyword>
<dbReference type="InterPro" id="IPR025660">
    <property type="entry name" value="Pept_his_AS"/>
</dbReference>
<dbReference type="STRING" id="7918.ENSLOCP00000005119"/>
<dbReference type="GO" id="GO:0051603">
    <property type="term" value="P:proteolysis involved in protein catabolic process"/>
    <property type="evidence" value="ECO:0000318"/>
    <property type="project" value="GO_Central"/>
</dbReference>
<accession>W5M9R0</accession>
<dbReference type="InterPro" id="IPR013201">
    <property type="entry name" value="Prot_inhib_I29"/>
</dbReference>
<dbReference type="AlphaFoldDB" id="W5M9R0"/>
<organism evidence="10 11">
    <name type="scientific">Lepisosteus oculatus</name>
    <name type="common">Spotted gar</name>
    <dbReference type="NCBI Taxonomy" id="7918"/>
    <lineage>
        <taxon>Eukaryota</taxon>
        <taxon>Metazoa</taxon>
        <taxon>Chordata</taxon>
        <taxon>Craniata</taxon>
        <taxon>Vertebrata</taxon>
        <taxon>Euteleostomi</taxon>
        <taxon>Actinopterygii</taxon>
        <taxon>Neopterygii</taxon>
        <taxon>Holostei</taxon>
        <taxon>Semionotiformes</taxon>
        <taxon>Lepisosteidae</taxon>
        <taxon>Lepisosteus</taxon>
    </lineage>
</organism>
<dbReference type="InterPro" id="IPR013128">
    <property type="entry name" value="Peptidase_C1A"/>
</dbReference>
<proteinExistence type="inferred from homology"/>
<dbReference type="FunFam" id="3.90.70.10:FF:000006">
    <property type="entry name" value="Cathepsin S"/>
    <property type="match status" value="1"/>
</dbReference>
<dbReference type="OMA" id="FTHENTD"/>
<dbReference type="Proteomes" id="UP000018468">
    <property type="component" value="Linkage group LG19"/>
</dbReference>
<feature type="domain" description="Cathepsin propeptide inhibitor" evidence="9">
    <location>
        <begin position="32"/>
        <end position="91"/>
    </location>
</feature>
<keyword evidence="3" id="KW-0378">Hydrolase</keyword>